<gene>
    <name evidence="2" type="ORF">ACHAWO_009757</name>
</gene>
<sequence length="757" mass="83733">MSSTKISIDTIHRGRKLKRSQNDHSGLAAIDTAGLNKSSSYLDFLAEMDGYCIVELLRNSENQHDERGDGSDNASVSSLISEADDVGVGAPKPSTLRRVATSSAVAANVQDSLQRRGSTSQIVTPSQDSELVPPKKVTELWDLVAQGINMTIAKHENRALIEMVHDALESAKKYFVSSSVCREFVDNNLCKIVNIMLSLSADVLSSAAERVNVERTIRFALQLINQDLRRNAHKFTVTSHTVDALVPIFDYKEAYYEVNPSSRMDKILSFQRIKGFYQLSIYFNARCGTSLFPGWHLIHRVLVASYQCTTSLRDNDERKDYLFKSRNESTHIALGVMKHLRTIKLETLASVEVRKLSTITLDLLTLSQEHAYADANSMVEYIAFCQDFVLKLLAVKSPEHNEFGLELLHTLFGLVHATGPVKSAYNVQGAGLITCDGLYTLSSPSKDQDGYLIPSHNVRYVRKIKATNQQFVLFLDSALDVKRTWSLSEEFNHELGGPEYKDYYISVSRRVQYSPPLSGWKVASQDGRAPGPVVEPLEDTLPVRDEHATLMHDVLHWFIEKNVLQLVLGMDGNLFPHSFFMMTIDALMNGKDFASDEMVLKLRSILPKTSPHLTNEDISSIKLMGIEAAKRSVASAGRCTDDVIKQQAMLDSVNQALGFLASLERASKVESAAGGVQAETLGALIKINAMESPAPTSSTASKSFITTDSTSSDSQDENEFDTSEAPIVSITTRTQVLMGTSMTAGRSFFLLNENQDG</sequence>
<name>A0ABD3NIT9_9STRA</name>
<accession>A0ABD3NIT9</accession>
<evidence type="ECO:0000313" key="2">
    <source>
        <dbReference type="EMBL" id="KAL3775819.1"/>
    </source>
</evidence>
<feature type="region of interest" description="Disordered" evidence="1">
    <location>
        <begin position="1"/>
        <end position="23"/>
    </location>
</feature>
<reference evidence="2 3" key="1">
    <citation type="submission" date="2024-10" db="EMBL/GenBank/DDBJ databases">
        <title>Updated reference genomes for cyclostephanoid diatoms.</title>
        <authorList>
            <person name="Roberts W.R."/>
            <person name="Alverson A.J."/>
        </authorList>
    </citation>
    <scope>NUCLEOTIDE SEQUENCE [LARGE SCALE GENOMIC DNA]</scope>
    <source>
        <strain evidence="2 3">AJA010-31</strain>
    </source>
</reference>
<feature type="compositionally biased region" description="Low complexity" evidence="1">
    <location>
        <begin position="692"/>
        <end position="713"/>
    </location>
</feature>
<dbReference type="AlphaFoldDB" id="A0ABD3NIT9"/>
<dbReference type="Proteomes" id="UP001530400">
    <property type="component" value="Unassembled WGS sequence"/>
</dbReference>
<evidence type="ECO:0000256" key="1">
    <source>
        <dbReference type="SAM" id="MobiDB-lite"/>
    </source>
</evidence>
<organism evidence="2 3">
    <name type="scientific">Cyclotella atomus</name>
    <dbReference type="NCBI Taxonomy" id="382360"/>
    <lineage>
        <taxon>Eukaryota</taxon>
        <taxon>Sar</taxon>
        <taxon>Stramenopiles</taxon>
        <taxon>Ochrophyta</taxon>
        <taxon>Bacillariophyta</taxon>
        <taxon>Coscinodiscophyceae</taxon>
        <taxon>Thalassiosirophycidae</taxon>
        <taxon>Stephanodiscales</taxon>
        <taxon>Stephanodiscaceae</taxon>
        <taxon>Cyclotella</taxon>
    </lineage>
</organism>
<proteinExistence type="predicted"/>
<comment type="caution">
    <text evidence="2">The sequence shown here is derived from an EMBL/GenBank/DDBJ whole genome shotgun (WGS) entry which is preliminary data.</text>
</comment>
<keyword evidence="3" id="KW-1185">Reference proteome</keyword>
<evidence type="ECO:0000313" key="3">
    <source>
        <dbReference type="Proteomes" id="UP001530400"/>
    </source>
</evidence>
<dbReference type="EMBL" id="JALLPJ020001133">
    <property type="protein sequence ID" value="KAL3775819.1"/>
    <property type="molecule type" value="Genomic_DNA"/>
</dbReference>
<protein>
    <submittedName>
        <fullName evidence="2">Uncharacterized protein</fullName>
    </submittedName>
</protein>
<feature type="region of interest" description="Disordered" evidence="1">
    <location>
        <begin position="692"/>
        <end position="726"/>
    </location>
</feature>